<keyword evidence="1" id="KW-0479">Metal-binding</keyword>
<reference evidence="3" key="1">
    <citation type="journal article" date="2020" name="Nat. Genet.">
        <title>Genomic diversifications of five Gossypium allopolyploid species and their impact on cotton improvement.</title>
        <authorList>
            <person name="Chen Z.J."/>
            <person name="Sreedasyam A."/>
            <person name="Ando A."/>
            <person name="Song Q."/>
            <person name="De Santiago L.M."/>
            <person name="Hulse-Kemp A.M."/>
            <person name="Ding M."/>
            <person name="Ye W."/>
            <person name="Kirkbride R.C."/>
            <person name="Jenkins J."/>
            <person name="Plott C."/>
            <person name="Lovell J."/>
            <person name="Lin Y.M."/>
            <person name="Vaughn R."/>
            <person name="Liu B."/>
            <person name="Simpson S."/>
            <person name="Scheffler B.E."/>
            <person name="Wen L."/>
            <person name="Saski C.A."/>
            <person name="Grover C.E."/>
            <person name="Hu G."/>
            <person name="Conover J.L."/>
            <person name="Carlson J.W."/>
            <person name="Shu S."/>
            <person name="Boston L.B."/>
            <person name="Williams M."/>
            <person name="Peterson D.G."/>
            <person name="McGee K."/>
            <person name="Jones D.C."/>
            <person name="Wendel J.F."/>
            <person name="Stelly D.M."/>
            <person name="Grimwood J."/>
            <person name="Schmutz J."/>
        </authorList>
    </citation>
    <scope>NUCLEOTIDE SEQUENCE [LARGE SCALE GENOMIC DNA]</scope>
    <source>
        <strain evidence="3">cv. TM-1</strain>
    </source>
</reference>
<keyword evidence="1" id="KW-0863">Zinc-finger</keyword>
<keyword evidence="1" id="KW-0862">Zinc</keyword>
<dbReference type="KEGG" id="ghi:107952254"/>
<dbReference type="Proteomes" id="UP000818029">
    <property type="component" value="Chromosome A13"/>
</dbReference>
<protein>
    <recommendedName>
        <fullName evidence="2">CCHC-type domain-containing protein</fullName>
    </recommendedName>
</protein>
<evidence type="ECO:0000313" key="4">
    <source>
        <dbReference type="RefSeq" id="XP_016743009.2"/>
    </source>
</evidence>
<proteinExistence type="predicted"/>
<reference evidence="4" key="2">
    <citation type="submission" date="2025-08" db="UniProtKB">
        <authorList>
            <consortium name="RefSeq"/>
        </authorList>
    </citation>
    <scope>IDENTIFICATION</scope>
</reference>
<dbReference type="PaxDb" id="3635-A0A1U8NYE5"/>
<evidence type="ECO:0000313" key="3">
    <source>
        <dbReference type="Proteomes" id="UP000818029"/>
    </source>
</evidence>
<name>A0A1U8NYE5_GOSHI</name>
<sequence>MLDLEAVGRLRNDWSNGDEIFRGIAGVAFSVTEYWMEATERVMDDLDFIDEQKLKGTVSLLHDEAYQLWLTVKEGTQPDRLTWDLFKITYQNKYVGANYTDTRREFLNLTQGDRSVAKYEAEFLRLSRYARGMVTNEYKRYVRFEDGLRDIEKAKIVIAEEVKRFERQNREKGKVKRDFESTSSGMGPKKKVRANESIRVGPNVTPAGVAICQLCNRRHPSECWRSTCACLRCGSTEHRVKDCPLRGNQVQALVVETVQPPRGVQ</sequence>
<dbReference type="PROSITE" id="PS50158">
    <property type="entry name" value="ZF_CCHC"/>
    <property type="match status" value="1"/>
</dbReference>
<gene>
    <name evidence="4" type="primary">LOC107952254</name>
</gene>
<dbReference type="RefSeq" id="XP_016743009.2">
    <property type="nucleotide sequence ID" value="XM_016887520.2"/>
</dbReference>
<dbReference type="InterPro" id="IPR005162">
    <property type="entry name" value="Retrotrans_gag_dom"/>
</dbReference>
<evidence type="ECO:0000259" key="2">
    <source>
        <dbReference type="PROSITE" id="PS50158"/>
    </source>
</evidence>
<dbReference type="Pfam" id="PF03732">
    <property type="entry name" value="Retrotrans_gag"/>
    <property type="match status" value="1"/>
</dbReference>
<dbReference type="AlphaFoldDB" id="A0A1U8NYE5"/>
<keyword evidence="3" id="KW-1185">Reference proteome</keyword>
<dbReference type="GO" id="GO:0008270">
    <property type="term" value="F:zinc ion binding"/>
    <property type="evidence" value="ECO:0007669"/>
    <property type="project" value="UniProtKB-KW"/>
</dbReference>
<organism evidence="3 4">
    <name type="scientific">Gossypium hirsutum</name>
    <name type="common">Upland cotton</name>
    <name type="synonym">Gossypium mexicanum</name>
    <dbReference type="NCBI Taxonomy" id="3635"/>
    <lineage>
        <taxon>Eukaryota</taxon>
        <taxon>Viridiplantae</taxon>
        <taxon>Streptophyta</taxon>
        <taxon>Embryophyta</taxon>
        <taxon>Tracheophyta</taxon>
        <taxon>Spermatophyta</taxon>
        <taxon>Magnoliopsida</taxon>
        <taxon>eudicotyledons</taxon>
        <taxon>Gunneridae</taxon>
        <taxon>Pentapetalae</taxon>
        <taxon>rosids</taxon>
        <taxon>malvids</taxon>
        <taxon>Malvales</taxon>
        <taxon>Malvaceae</taxon>
        <taxon>Malvoideae</taxon>
        <taxon>Gossypium</taxon>
    </lineage>
</organism>
<feature type="domain" description="CCHC-type" evidence="2">
    <location>
        <begin position="230"/>
        <end position="244"/>
    </location>
</feature>
<evidence type="ECO:0000256" key="1">
    <source>
        <dbReference type="PROSITE-ProRule" id="PRU00047"/>
    </source>
</evidence>
<accession>A0A1U8NYE5</accession>
<dbReference type="PANTHER" id="PTHR34482">
    <property type="entry name" value="DNA DAMAGE-INDUCIBLE PROTEIN 1-LIKE"/>
    <property type="match status" value="1"/>
</dbReference>
<dbReference type="PANTHER" id="PTHR34482:SF36">
    <property type="entry name" value="RETROTRANSPOSON GAG DOMAIN-CONTAINING PROTEIN"/>
    <property type="match status" value="1"/>
</dbReference>
<dbReference type="GeneID" id="107952254"/>
<dbReference type="InterPro" id="IPR001878">
    <property type="entry name" value="Znf_CCHC"/>
</dbReference>
<dbReference type="GO" id="GO:0003676">
    <property type="term" value="F:nucleic acid binding"/>
    <property type="evidence" value="ECO:0007669"/>
    <property type="project" value="InterPro"/>
</dbReference>